<protein>
    <submittedName>
        <fullName evidence="1">Uncharacterized protein</fullName>
    </submittedName>
</protein>
<dbReference type="EMBL" id="BTGU01000059">
    <property type="protein sequence ID" value="GMN55832.1"/>
    <property type="molecule type" value="Genomic_DNA"/>
</dbReference>
<evidence type="ECO:0000313" key="2">
    <source>
        <dbReference type="Proteomes" id="UP001187192"/>
    </source>
</evidence>
<evidence type="ECO:0000313" key="1">
    <source>
        <dbReference type="EMBL" id="GMN55832.1"/>
    </source>
</evidence>
<gene>
    <name evidence="1" type="ORF">TIFTF001_024943</name>
</gene>
<dbReference type="Proteomes" id="UP001187192">
    <property type="component" value="Unassembled WGS sequence"/>
</dbReference>
<comment type="caution">
    <text evidence="1">The sequence shown here is derived from an EMBL/GenBank/DDBJ whole genome shotgun (WGS) entry which is preliminary data.</text>
</comment>
<dbReference type="AlphaFoldDB" id="A0AA88AM58"/>
<keyword evidence="2" id="KW-1185">Reference proteome</keyword>
<name>A0AA88AM58_FICCA</name>
<sequence>MGGCKILIKAVAQAMASYVPTSLCLELQALIVKFWIRACGRFQSTADLLAKQRWHILKNLESLFSHIFKMKYCPSTDFIEASLSYFAGLMGEGAFASGCTMRDWEEGIKYLKTCPVCEEGVETVWHAVWSYPNAQLVWNSSTMVLVFKNVVAQGFDEAVNERYTLMEDGMVRVDVVRFLSRASGGICNPVHRGGNQFVHRLAFCGFSSFVDFIGVDMVPSFFVQLCYG</sequence>
<organism evidence="1 2">
    <name type="scientific">Ficus carica</name>
    <name type="common">Common fig</name>
    <dbReference type="NCBI Taxonomy" id="3494"/>
    <lineage>
        <taxon>Eukaryota</taxon>
        <taxon>Viridiplantae</taxon>
        <taxon>Streptophyta</taxon>
        <taxon>Embryophyta</taxon>
        <taxon>Tracheophyta</taxon>
        <taxon>Spermatophyta</taxon>
        <taxon>Magnoliopsida</taxon>
        <taxon>eudicotyledons</taxon>
        <taxon>Gunneridae</taxon>
        <taxon>Pentapetalae</taxon>
        <taxon>rosids</taxon>
        <taxon>fabids</taxon>
        <taxon>Rosales</taxon>
        <taxon>Moraceae</taxon>
        <taxon>Ficeae</taxon>
        <taxon>Ficus</taxon>
    </lineage>
</organism>
<reference evidence="1" key="1">
    <citation type="submission" date="2023-07" db="EMBL/GenBank/DDBJ databases">
        <title>draft genome sequence of fig (Ficus carica).</title>
        <authorList>
            <person name="Takahashi T."/>
            <person name="Nishimura K."/>
        </authorList>
    </citation>
    <scope>NUCLEOTIDE SEQUENCE</scope>
</reference>
<proteinExistence type="predicted"/>
<accession>A0AA88AM58</accession>